<gene>
    <name evidence="2" type="ORF">CMQ_5730</name>
</gene>
<keyword evidence="1" id="KW-0812">Transmembrane</keyword>
<dbReference type="EMBL" id="GL629997">
    <property type="protein sequence ID" value="EFW99309.1"/>
    <property type="molecule type" value="Genomic_DNA"/>
</dbReference>
<feature type="transmembrane region" description="Helical" evidence="1">
    <location>
        <begin position="412"/>
        <end position="440"/>
    </location>
</feature>
<dbReference type="AlphaFoldDB" id="F0XSM8"/>
<keyword evidence="3" id="KW-1185">Reference proteome</keyword>
<proteinExistence type="predicted"/>
<dbReference type="OrthoDB" id="5428890at2759"/>
<organism evidence="3">
    <name type="scientific">Grosmannia clavigera (strain kw1407 / UAMH 11150)</name>
    <name type="common">Blue stain fungus</name>
    <name type="synonym">Graphiocladiella clavigera</name>
    <dbReference type="NCBI Taxonomy" id="655863"/>
    <lineage>
        <taxon>Eukaryota</taxon>
        <taxon>Fungi</taxon>
        <taxon>Dikarya</taxon>
        <taxon>Ascomycota</taxon>
        <taxon>Pezizomycotina</taxon>
        <taxon>Sordariomycetes</taxon>
        <taxon>Sordariomycetidae</taxon>
        <taxon>Ophiostomatales</taxon>
        <taxon>Ophiostomataceae</taxon>
        <taxon>Leptographium</taxon>
    </lineage>
</organism>
<evidence type="ECO:0000313" key="2">
    <source>
        <dbReference type="EMBL" id="EFW99309.1"/>
    </source>
</evidence>
<dbReference type="InParanoid" id="F0XSM8"/>
<dbReference type="Proteomes" id="UP000007796">
    <property type="component" value="Unassembled WGS sequence"/>
</dbReference>
<dbReference type="STRING" id="655863.F0XSM8"/>
<dbReference type="GeneID" id="25979085"/>
<sequence length="446" mass="50416">MSHEQSRLRGSATVHKRALTSNTRQIALAKGRRSIGNQGGVIDLDWYRPWLREQRRKHPAFPDNRNDRNDRNPTHFVLDDADFDTLESAILKHIRTTRGLSIDDVIEHLDWDSLDLDASQSGPSTYFKRSLIFSILGWQSMVYQPEFKVCPDSSLAIYRAEPDSRLVYDTYTVPVDLCDRPLYVLLKGFGNLLPARSKSNSNSAAAVESSKAVASWTALYPDQMNAYLLHSLLRCKFRWVDTLALHLDYDKSTRTLSLFCFPSMCASQLQCNRCGAIFAFASTELDAADPRADESDIAHFLQEVLASFRLLFGQSAKSRRLFRLVYNESMAPFAQPDSLLLRLCMDKRQAGTTEGAAEAAACLPQDRRVYYAARDFPVLYERVELLANELKSAKPTTLRDLVRDRRDTLQFWTFWLVTIFGGASIVLSIVQAALAVIQILQAAGKI</sequence>
<dbReference type="eggNOG" id="ENOG502SMCG">
    <property type="taxonomic scope" value="Eukaryota"/>
</dbReference>
<accession>F0XSM8</accession>
<reference evidence="2 3" key="1">
    <citation type="journal article" date="2011" name="Proc. Natl. Acad. Sci. U.S.A.">
        <title>Genome and transcriptome analyses of the mountain pine beetle-fungal symbiont Grosmannia clavigera, a lodgepole pine pathogen.</title>
        <authorList>
            <person name="DiGuistini S."/>
            <person name="Wang Y."/>
            <person name="Liao N.Y."/>
            <person name="Taylor G."/>
            <person name="Tanguay P."/>
            <person name="Feau N."/>
            <person name="Henrissat B."/>
            <person name="Chan S.K."/>
            <person name="Hesse-Orce U."/>
            <person name="Alamouti S.M."/>
            <person name="Tsui C.K.M."/>
            <person name="Docking R.T."/>
            <person name="Levasseur A."/>
            <person name="Haridas S."/>
            <person name="Robertson G."/>
            <person name="Birol I."/>
            <person name="Holt R.A."/>
            <person name="Marra M.A."/>
            <person name="Hamelin R.C."/>
            <person name="Hirst M."/>
            <person name="Jones S.J.M."/>
            <person name="Bohlmann J."/>
            <person name="Breuil C."/>
        </authorList>
    </citation>
    <scope>NUCLEOTIDE SEQUENCE [LARGE SCALE GENOMIC DNA]</scope>
    <source>
        <strain evidence="3">kw1407 / UAMH 11150</strain>
    </source>
</reference>
<name>F0XSM8_GROCL</name>
<keyword evidence="1" id="KW-1133">Transmembrane helix</keyword>
<evidence type="ECO:0000256" key="1">
    <source>
        <dbReference type="SAM" id="Phobius"/>
    </source>
</evidence>
<protein>
    <submittedName>
        <fullName evidence="2">Uncharacterized protein</fullName>
    </submittedName>
</protein>
<keyword evidence="1" id="KW-0472">Membrane</keyword>
<dbReference type="RefSeq" id="XP_014168792.1">
    <property type="nucleotide sequence ID" value="XM_014313317.1"/>
</dbReference>
<evidence type="ECO:0000313" key="3">
    <source>
        <dbReference type="Proteomes" id="UP000007796"/>
    </source>
</evidence>
<dbReference type="HOGENOM" id="CLU_054084_0_0_1"/>